<evidence type="ECO:0000256" key="1">
    <source>
        <dbReference type="SAM" id="MobiDB-lite"/>
    </source>
</evidence>
<dbReference type="AlphaFoldDB" id="A0A8K0SII1"/>
<organism evidence="2 3">
    <name type="scientific">Stachybotrys elegans</name>
    <dbReference type="NCBI Taxonomy" id="80388"/>
    <lineage>
        <taxon>Eukaryota</taxon>
        <taxon>Fungi</taxon>
        <taxon>Dikarya</taxon>
        <taxon>Ascomycota</taxon>
        <taxon>Pezizomycotina</taxon>
        <taxon>Sordariomycetes</taxon>
        <taxon>Hypocreomycetidae</taxon>
        <taxon>Hypocreales</taxon>
        <taxon>Stachybotryaceae</taxon>
        <taxon>Stachybotrys</taxon>
    </lineage>
</organism>
<comment type="caution">
    <text evidence="2">The sequence shown here is derived from an EMBL/GenBank/DDBJ whole genome shotgun (WGS) entry which is preliminary data.</text>
</comment>
<feature type="compositionally biased region" description="Low complexity" evidence="1">
    <location>
        <begin position="71"/>
        <end position="88"/>
    </location>
</feature>
<keyword evidence="3" id="KW-1185">Reference proteome</keyword>
<evidence type="ECO:0000313" key="2">
    <source>
        <dbReference type="EMBL" id="KAH7304700.1"/>
    </source>
</evidence>
<name>A0A8K0SII1_9HYPO</name>
<evidence type="ECO:0000313" key="3">
    <source>
        <dbReference type="Proteomes" id="UP000813444"/>
    </source>
</evidence>
<proteinExistence type="predicted"/>
<gene>
    <name evidence="2" type="ORF">B0I35DRAFT_444761</name>
</gene>
<sequence length="114" mass="12252">MSLQTACRSLRVASPQIKARICTLDVQSARQLSTISIAQAIPERNEPVLRDAIMDKLWALGEASRTAAIHTPSSTTSTTPPSSESSTSHAANISRNPPLGTLVFDPRAAPRWTD</sequence>
<dbReference type="OrthoDB" id="5088640at2759"/>
<reference evidence="2" key="1">
    <citation type="journal article" date="2021" name="Nat. Commun.">
        <title>Genetic determinants of endophytism in the Arabidopsis root mycobiome.</title>
        <authorList>
            <person name="Mesny F."/>
            <person name="Miyauchi S."/>
            <person name="Thiergart T."/>
            <person name="Pickel B."/>
            <person name="Atanasova L."/>
            <person name="Karlsson M."/>
            <person name="Huettel B."/>
            <person name="Barry K.W."/>
            <person name="Haridas S."/>
            <person name="Chen C."/>
            <person name="Bauer D."/>
            <person name="Andreopoulos W."/>
            <person name="Pangilinan J."/>
            <person name="LaButti K."/>
            <person name="Riley R."/>
            <person name="Lipzen A."/>
            <person name="Clum A."/>
            <person name="Drula E."/>
            <person name="Henrissat B."/>
            <person name="Kohler A."/>
            <person name="Grigoriev I.V."/>
            <person name="Martin F.M."/>
            <person name="Hacquard S."/>
        </authorList>
    </citation>
    <scope>NUCLEOTIDE SEQUENCE</scope>
    <source>
        <strain evidence="2">MPI-CAGE-CH-0235</strain>
    </source>
</reference>
<dbReference type="EMBL" id="JAGPNK010000021">
    <property type="protein sequence ID" value="KAH7304700.1"/>
    <property type="molecule type" value="Genomic_DNA"/>
</dbReference>
<dbReference type="Proteomes" id="UP000813444">
    <property type="component" value="Unassembled WGS sequence"/>
</dbReference>
<accession>A0A8K0SII1</accession>
<protein>
    <submittedName>
        <fullName evidence="2">Uncharacterized protein</fullName>
    </submittedName>
</protein>
<feature type="region of interest" description="Disordered" evidence="1">
    <location>
        <begin position="67"/>
        <end position="114"/>
    </location>
</feature>